<dbReference type="AlphaFoldDB" id="A0A3D9URV2"/>
<name>A0A3D9URV2_9MICO</name>
<keyword evidence="1" id="KW-0812">Transmembrane</keyword>
<accession>A0A3D9URV2</accession>
<comment type="caution">
    <text evidence="2">The sequence shown here is derived from an EMBL/GenBank/DDBJ whole genome shotgun (WGS) entry which is preliminary data.</text>
</comment>
<evidence type="ECO:0000313" key="2">
    <source>
        <dbReference type="EMBL" id="REF32069.1"/>
    </source>
</evidence>
<keyword evidence="1" id="KW-1133">Transmembrane helix</keyword>
<dbReference type="EMBL" id="QTUA01000001">
    <property type="protein sequence ID" value="REF32069.1"/>
    <property type="molecule type" value="Genomic_DNA"/>
</dbReference>
<sequence length="77" mass="8168">MLGGGTGGVIAWVLAGPIAVLLVGAFLVSDGRRRGTGWYRPQEIAVWLLRGTIVASVLVVAFSSFLIANEIARGRWT</sequence>
<evidence type="ECO:0000256" key="1">
    <source>
        <dbReference type="SAM" id="Phobius"/>
    </source>
</evidence>
<protein>
    <submittedName>
        <fullName evidence="2">Uncharacterized protein</fullName>
    </submittedName>
</protein>
<proteinExistence type="predicted"/>
<keyword evidence="1" id="KW-0472">Membrane</keyword>
<reference evidence="2 3" key="1">
    <citation type="submission" date="2018-08" db="EMBL/GenBank/DDBJ databases">
        <title>Sequencing the genomes of 1000 actinobacteria strains.</title>
        <authorList>
            <person name="Klenk H.-P."/>
        </authorList>
    </citation>
    <scope>NUCLEOTIDE SEQUENCE [LARGE SCALE GENOMIC DNA]</scope>
    <source>
        <strain evidence="2 3">DSM 22967</strain>
    </source>
</reference>
<keyword evidence="3" id="KW-1185">Reference proteome</keyword>
<organism evidence="2 3">
    <name type="scientific">Calidifontibacter indicus</name>
    <dbReference type="NCBI Taxonomy" id="419650"/>
    <lineage>
        <taxon>Bacteria</taxon>
        <taxon>Bacillati</taxon>
        <taxon>Actinomycetota</taxon>
        <taxon>Actinomycetes</taxon>
        <taxon>Micrococcales</taxon>
        <taxon>Dermacoccaceae</taxon>
        <taxon>Calidifontibacter</taxon>
    </lineage>
</organism>
<feature type="transmembrane region" description="Helical" evidence="1">
    <location>
        <begin position="47"/>
        <end position="68"/>
    </location>
</feature>
<dbReference type="Proteomes" id="UP000256253">
    <property type="component" value="Unassembled WGS sequence"/>
</dbReference>
<feature type="transmembrane region" description="Helical" evidence="1">
    <location>
        <begin position="6"/>
        <end position="27"/>
    </location>
</feature>
<evidence type="ECO:0000313" key="3">
    <source>
        <dbReference type="Proteomes" id="UP000256253"/>
    </source>
</evidence>
<gene>
    <name evidence="2" type="ORF">DFJ65_3164</name>
</gene>